<sequence length="934" mass="102317">MFLARRLPQGHPAADTVETVPNQAAQSRPLKQAGAMASASHNYSPYPRSPNPSVRPYDLPAVPPNKSPRATGQYLSGLVRPSINASGMAPAHSMGIPPPLSSVHHQPPPTTFQSYTPITSASSVMERDSLHSGDSVGGTPRPSHMSLSASNHSSNAQGQKRAYRQRRKDPSCDACRERKVKCDATETTSCSECSSRGVKCQFTKETNRRMSSIKQVQDLEKQMERIRRENNSLRRMLQERDGRQFEMDVDGVEQLPLQLPEIGQAPKRKKRPAAVHDLARARANLRDFSRGIWKPPAPYRHAATPELRDYQQMLPPRQTTEELLRSYYTSTHSMTPIMHWNTFTQTIDGIYRPGNSLRVSEAFMSVVFAVLTVGRLFTADNEHNRAYPATTLLEATRSLVDPWNNDYELDNARALVLVTIALNELNLKSAAWSWLGGAVRVAQDLGLYTEPRTGSLIEDEMRRRTWWTIYILDRSLAVELGRPMLIDDADCDVLLPAAIDDYHMTERGHRLPDGAEGLTHSLVAVVHVVRSYTALGRALASPVIAPARLATFDQHLASCRHTFPPACDPRSTAALTPTFLNPLTYLLHARLLLHRHNVAPSCHPDVRRTAIEQCMVTALETASLLSRTSVASLAEGATALLTTHIFRCALFLLLFGHFDQASECIRALAAINDRRDVAIPCGRFLSFFVSALASRRSEIIAYLSQAASPGQPQRSPYGPPPPLPHHPPSSAVHEALLRDEELLAYVSADLQAGMETAWVWAGGSEREATSTQPAAGKLGLFSSEARSGLTNEERWEWGPGTTTGWERLEASMRRLASGELVGSTQTSTPTASTAMAKQPAQHQACNTAPAPPPPPPPPPALPPLLPSHQHHHQSPAGVKMEMGGQDVRMETAATLPPMTMPGSRAHQGCVSGSPTTPSSGKSKSQERISIANII</sequence>
<evidence type="ECO:0000256" key="3">
    <source>
        <dbReference type="SAM" id="Coils"/>
    </source>
</evidence>
<dbReference type="Pfam" id="PF04082">
    <property type="entry name" value="Fungal_trans"/>
    <property type="match status" value="1"/>
</dbReference>
<gene>
    <name evidence="6" type="ORF">B0T15DRAFT_249365</name>
</gene>
<dbReference type="GO" id="GO:0003677">
    <property type="term" value="F:DNA binding"/>
    <property type="evidence" value="ECO:0007669"/>
    <property type="project" value="InterPro"/>
</dbReference>
<evidence type="ECO:0000256" key="2">
    <source>
        <dbReference type="ARBA" id="ARBA00023242"/>
    </source>
</evidence>
<dbReference type="InterPro" id="IPR007219">
    <property type="entry name" value="XnlR_reg_dom"/>
</dbReference>
<evidence type="ECO:0000256" key="4">
    <source>
        <dbReference type="SAM" id="MobiDB-lite"/>
    </source>
</evidence>
<evidence type="ECO:0000313" key="6">
    <source>
        <dbReference type="EMBL" id="KAK3304641.1"/>
    </source>
</evidence>
<dbReference type="Gene3D" id="4.10.240.10">
    <property type="entry name" value="Zn(2)-C6 fungal-type DNA-binding domain"/>
    <property type="match status" value="1"/>
</dbReference>
<dbReference type="PROSITE" id="PS50048">
    <property type="entry name" value="ZN2_CY6_FUNGAL_2"/>
    <property type="match status" value="1"/>
</dbReference>
<dbReference type="GO" id="GO:0000981">
    <property type="term" value="F:DNA-binding transcription factor activity, RNA polymerase II-specific"/>
    <property type="evidence" value="ECO:0007669"/>
    <property type="project" value="InterPro"/>
</dbReference>
<feature type="compositionally biased region" description="Pro residues" evidence="4">
    <location>
        <begin position="96"/>
        <end position="110"/>
    </location>
</feature>
<dbReference type="CDD" id="cd12148">
    <property type="entry name" value="fungal_TF_MHR"/>
    <property type="match status" value="1"/>
</dbReference>
<evidence type="ECO:0000256" key="1">
    <source>
        <dbReference type="ARBA" id="ARBA00022723"/>
    </source>
</evidence>
<feature type="coiled-coil region" evidence="3">
    <location>
        <begin position="209"/>
        <end position="239"/>
    </location>
</feature>
<feature type="compositionally biased region" description="Polar residues" evidence="4">
    <location>
        <begin position="111"/>
        <end position="123"/>
    </location>
</feature>
<feature type="region of interest" description="Disordered" evidence="4">
    <location>
        <begin position="820"/>
        <end position="879"/>
    </location>
</feature>
<dbReference type="SUPFAM" id="SSF57701">
    <property type="entry name" value="Zn2/Cys6 DNA-binding domain"/>
    <property type="match status" value="1"/>
</dbReference>
<proteinExistence type="predicted"/>
<organism evidence="6 7">
    <name type="scientific">Chaetomium strumarium</name>
    <dbReference type="NCBI Taxonomy" id="1170767"/>
    <lineage>
        <taxon>Eukaryota</taxon>
        <taxon>Fungi</taxon>
        <taxon>Dikarya</taxon>
        <taxon>Ascomycota</taxon>
        <taxon>Pezizomycotina</taxon>
        <taxon>Sordariomycetes</taxon>
        <taxon>Sordariomycetidae</taxon>
        <taxon>Sordariales</taxon>
        <taxon>Chaetomiaceae</taxon>
        <taxon>Chaetomium</taxon>
    </lineage>
</organism>
<feature type="compositionally biased region" description="Low complexity" evidence="4">
    <location>
        <begin position="823"/>
        <end position="836"/>
    </location>
</feature>
<dbReference type="SMART" id="SM00066">
    <property type="entry name" value="GAL4"/>
    <property type="match status" value="1"/>
</dbReference>
<comment type="caution">
    <text evidence="6">The sequence shown here is derived from an EMBL/GenBank/DDBJ whole genome shotgun (WGS) entry which is preliminary data.</text>
</comment>
<feature type="compositionally biased region" description="Low complexity" evidence="4">
    <location>
        <begin position="143"/>
        <end position="156"/>
    </location>
</feature>
<dbReference type="InterPro" id="IPR050987">
    <property type="entry name" value="AtrR-like"/>
</dbReference>
<accession>A0AAJ0GRA0</accession>
<keyword evidence="7" id="KW-1185">Reference proteome</keyword>
<dbReference type="GO" id="GO:0008270">
    <property type="term" value="F:zinc ion binding"/>
    <property type="evidence" value="ECO:0007669"/>
    <property type="project" value="InterPro"/>
</dbReference>
<feature type="compositionally biased region" description="Pro residues" evidence="4">
    <location>
        <begin position="717"/>
        <end position="727"/>
    </location>
</feature>
<reference evidence="6" key="2">
    <citation type="submission" date="2023-06" db="EMBL/GenBank/DDBJ databases">
        <authorList>
            <consortium name="Lawrence Berkeley National Laboratory"/>
            <person name="Mondo S.J."/>
            <person name="Hensen N."/>
            <person name="Bonometti L."/>
            <person name="Westerberg I."/>
            <person name="Brannstrom I.O."/>
            <person name="Guillou S."/>
            <person name="Cros-Aarteil S."/>
            <person name="Calhoun S."/>
            <person name="Haridas S."/>
            <person name="Kuo A."/>
            <person name="Pangilinan J."/>
            <person name="Riley R."/>
            <person name="Labutti K."/>
            <person name="Andreopoulos B."/>
            <person name="Lipzen A."/>
            <person name="Chen C."/>
            <person name="Yanf M."/>
            <person name="Daum C."/>
            <person name="Ng V."/>
            <person name="Clum A."/>
            <person name="Steindorff A."/>
            <person name="Ohm R."/>
            <person name="Martin F."/>
            <person name="Silar P."/>
            <person name="Natvig D."/>
            <person name="Lalanne C."/>
            <person name="Gautier V."/>
            <person name="Ament-Velasquez S.L."/>
            <person name="Kruys A."/>
            <person name="Hutchinson M.I."/>
            <person name="Powell A.J."/>
            <person name="Barry K."/>
            <person name="Miller A.N."/>
            <person name="Grigoriev I.V."/>
            <person name="Debuchy R."/>
            <person name="Gladieux P."/>
            <person name="Thoren M.H."/>
            <person name="Johannesson H."/>
        </authorList>
    </citation>
    <scope>NUCLEOTIDE SEQUENCE</scope>
    <source>
        <strain evidence="6">CBS 333.67</strain>
    </source>
</reference>
<dbReference type="CDD" id="cd00067">
    <property type="entry name" value="GAL4"/>
    <property type="match status" value="1"/>
</dbReference>
<evidence type="ECO:0000259" key="5">
    <source>
        <dbReference type="PROSITE" id="PS50048"/>
    </source>
</evidence>
<feature type="region of interest" description="Disordered" evidence="4">
    <location>
        <begin position="86"/>
        <end position="175"/>
    </location>
</feature>
<dbReference type="PANTHER" id="PTHR46910:SF1">
    <property type="entry name" value="MISCELLANEOUS ZN(II)2CYS6 TRANSCRIPTION FACTOR (EUROFUNG)-RELATED"/>
    <property type="match status" value="1"/>
</dbReference>
<feature type="domain" description="Zn(2)-C6 fungal-type" evidence="5">
    <location>
        <begin position="171"/>
        <end position="202"/>
    </location>
</feature>
<keyword evidence="3" id="KW-0175">Coiled coil</keyword>
<feature type="compositionally biased region" description="Pro residues" evidence="4">
    <location>
        <begin position="849"/>
        <end position="865"/>
    </location>
</feature>
<keyword evidence="1" id="KW-0479">Metal-binding</keyword>
<name>A0AAJ0GRA0_9PEZI</name>
<dbReference type="AlphaFoldDB" id="A0AAJ0GRA0"/>
<dbReference type="PANTHER" id="PTHR46910">
    <property type="entry name" value="TRANSCRIPTION FACTOR PDR1"/>
    <property type="match status" value="1"/>
</dbReference>
<feature type="compositionally biased region" description="Low complexity" evidence="4">
    <location>
        <begin position="911"/>
        <end position="922"/>
    </location>
</feature>
<dbReference type="RefSeq" id="XP_062720421.1">
    <property type="nucleotide sequence ID" value="XM_062863153.1"/>
</dbReference>
<dbReference type="GeneID" id="87881982"/>
<dbReference type="InterPro" id="IPR001138">
    <property type="entry name" value="Zn2Cys6_DnaBD"/>
</dbReference>
<feature type="region of interest" description="Disordered" evidence="4">
    <location>
        <begin position="896"/>
        <end position="934"/>
    </location>
</feature>
<dbReference type="InterPro" id="IPR036864">
    <property type="entry name" value="Zn2-C6_fun-type_DNA-bd_sf"/>
</dbReference>
<dbReference type="Pfam" id="PF00172">
    <property type="entry name" value="Zn_clus"/>
    <property type="match status" value="1"/>
</dbReference>
<feature type="region of interest" description="Disordered" evidence="4">
    <location>
        <begin position="707"/>
        <end position="730"/>
    </location>
</feature>
<dbReference type="EMBL" id="JAUDZG010000005">
    <property type="protein sequence ID" value="KAK3304641.1"/>
    <property type="molecule type" value="Genomic_DNA"/>
</dbReference>
<dbReference type="PROSITE" id="PS00463">
    <property type="entry name" value="ZN2_CY6_FUNGAL_1"/>
    <property type="match status" value="1"/>
</dbReference>
<evidence type="ECO:0000313" key="7">
    <source>
        <dbReference type="Proteomes" id="UP001273166"/>
    </source>
</evidence>
<dbReference type="GO" id="GO:0006351">
    <property type="term" value="P:DNA-templated transcription"/>
    <property type="evidence" value="ECO:0007669"/>
    <property type="project" value="InterPro"/>
</dbReference>
<feature type="compositionally biased region" description="Low complexity" evidence="4">
    <location>
        <begin position="42"/>
        <end position="53"/>
    </location>
</feature>
<keyword evidence="2" id="KW-0539">Nucleus</keyword>
<protein>
    <submittedName>
        <fullName evidence="6">Fungal-specific transcription factor domain-containing protein</fullName>
    </submittedName>
</protein>
<dbReference type="SMART" id="SM00906">
    <property type="entry name" value="Fungal_trans"/>
    <property type="match status" value="1"/>
</dbReference>
<reference evidence="6" key="1">
    <citation type="journal article" date="2023" name="Mol. Phylogenet. Evol.">
        <title>Genome-scale phylogeny and comparative genomics of the fungal order Sordariales.</title>
        <authorList>
            <person name="Hensen N."/>
            <person name="Bonometti L."/>
            <person name="Westerberg I."/>
            <person name="Brannstrom I.O."/>
            <person name="Guillou S."/>
            <person name="Cros-Aarteil S."/>
            <person name="Calhoun S."/>
            <person name="Haridas S."/>
            <person name="Kuo A."/>
            <person name="Mondo S."/>
            <person name="Pangilinan J."/>
            <person name="Riley R."/>
            <person name="LaButti K."/>
            <person name="Andreopoulos B."/>
            <person name="Lipzen A."/>
            <person name="Chen C."/>
            <person name="Yan M."/>
            <person name="Daum C."/>
            <person name="Ng V."/>
            <person name="Clum A."/>
            <person name="Steindorff A."/>
            <person name="Ohm R.A."/>
            <person name="Martin F."/>
            <person name="Silar P."/>
            <person name="Natvig D.O."/>
            <person name="Lalanne C."/>
            <person name="Gautier V."/>
            <person name="Ament-Velasquez S.L."/>
            <person name="Kruys A."/>
            <person name="Hutchinson M.I."/>
            <person name="Powell A.J."/>
            <person name="Barry K."/>
            <person name="Miller A.N."/>
            <person name="Grigoriev I.V."/>
            <person name="Debuchy R."/>
            <person name="Gladieux P."/>
            <person name="Hiltunen Thoren M."/>
            <person name="Johannesson H."/>
        </authorList>
    </citation>
    <scope>NUCLEOTIDE SEQUENCE</scope>
    <source>
        <strain evidence="6">CBS 333.67</strain>
    </source>
</reference>
<dbReference type="Proteomes" id="UP001273166">
    <property type="component" value="Unassembled WGS sequence"/>
</dbReference>
<feature type="region of interest" description="Disordered" evidence="4">
    <location>
        <begin position="1"/>
        <end position="53"/>
    </location>
</feature>